<name>A0ABY8EMG5_MALFU</name>
<evidence type="ECO:0000259" key="2">
    <source>
        <dbReference type="Pfam" id="PF02602"/>
    </source>
</evidence>
<dbReference type="InterPro" id="IPR003754">
    <property type="entry name" value="4pyrrol_synth_uPrphyn_synth"/>
</dbReference>
<reference evidence="3 4" key="1">
    <citation type="journal article" date="2020" name="Elife">
        <title>Loss of centromere function drives karyotype evolution in closely related Malassezia species.</title>
        <authorList>
            <person name="Sankaranarayanan S.R."/>
            <person name="Ianiri G."/>
            <person name="Coelho M.A."/>
            <person name="Reza M.H."/>
            <person name="Thimmappa B.C."/>
            <person name="Ganguly P."/>
            <person name="Vadnala R.N."/>
            <person name="Sun S."/>
            <person name="Siddharthan R."/>
            <person name="Tellgren-Roth C."/>
            <person name="Dawson T.L."/>
            <person name="Heitman J."/>
            <person name="Sanyal K."/>
        </authorList>
    </citation>
    <scope>NUCLEOTIDE SEQUENCE [LARGE SCALE GENOMIC DNA]</scope>
    <source>
        <strain evidence="3">CBS14141</strain>
    </source>
</reference>
<dbReference type="EMBL" id="CP046234">
    <property type="protein sequence ID" value="WFD46726.1"/>
    <property type="molecule type" value="Genomic_DNA"/>
</dbReference>
<protein>
    <submittedName>
        <fullName evidence="3">Uroporphyrinogen-III synthase</fullName>
        <ecNumber evidence="3">4.2.1.75</ecNumber>
    </submittedName>
</protein>
<feature type="domain" description="Tetrapyrrole biosynthesis uroporphyrinogen III synthase" evidence="2">
    <location>
        <begin position="110"/>
        <end position="280"/>
    </location>
</feature>
<evidence type="ECO:0000313" key="3">
    <source>
        <dbReference type="EMBL" id="WFD46726.1"/>
    </source>
</evidence>
<dbReference type="Proteomes" id="UP000818624">
    <property type="component" value="Chromosome 1"/>
</dbReference>
<dbReference type="InterPro" id="IPR039793">
    <property type="entry name" value="UROS/Hem4"/>
</dbReference>
<proteinExistence type="predicted"/>
<sequence>MRGTPDEPQVVSVLLLREPVSVSQGTDAYHDAFGSFCLPSYSLSALESGSSTPRNANGQIAYTPDGERSRSPVSDRTLTLNHNIFQDRSYLMTHHLSSDDDSREYWIVSYPILSHKLENIQALADRILHAVENKVSYDGVIITSKRAVQAWVEACKRVASIMQERPDSKMDSERIWSTVPYYVVGPATAKALTSARLAPMLQPREVIGASDTGTGTALAQCMAQRFAAQNVSQPQRLLYLVGSKHSLSLQETLEELKAPVELDELCVYSTEKDTNFEYHCRLLSKELPRVDAMQSLHKSSPLLGRHHNLMLTELDTDGDTSSPMESPNMGTPLSQGQAPKWIVFFSPSGGDYALSDLEAYNWVRKGEAGSEKSMPKIACIGSTTATWVRERLGVEPDAIAERPTPDSLRDAIVNSERAD</sequence>
<keyword evidence="3" id="KW-0456">Lyase</keyword>
<dbReference type="InterPro" id="IPR036108">
    <property type="entry name" value="4pyrrol_syn_uPrphyn_synt_sf"/>
</dbReference>
<evidence type="ECO:0000313" key="4">
    <source>
        <dbReference type="Proteomes" id="UP000818624"/>
    </source>
</evidence>
<feature type="region of interest" description="Disordered" evidence="1">
    <location>
        <begin position="400"/>
        <end position="419"/>
    </location>
</feature>
<keyword evidence="4" id="KW-1185">Reference proteome</keyword>
<dbReference type="PANTHER" id="PTHR12390">
    <property type="entry name" value="UROPORPHYRINOGEN III SYNTHASE"/>
    <property type="match status" value="1"/>
</dbReference>
<dbReference type="Pfam" id="PF02602">
    <property type="entry name" value="HEM4"/>
    <property type="match status" value="2"/>
</dbReference>
<dbReference type="EC" id="4.2.1.75" evidence="3"/>
<gene>
    <name evidence="3" type="primary">HEM4</name>
    <name evidence="3" type="ORF">GLX27_001365</name>
</gene>
<feature type="region of interest" description="Disordered" evidence="1">
    <location>
        <begin position="47"/>
        <end position="74"/>
    </location>
</feature>
<dbReference type="SUPFAM" id="SSF69618">
    <property type="entry name" value="HemD-like"/>
    <property type="match status" value="1"/>
</dbReference>
<dbReference type="Gene3D" id="3.40.50.10090">
    <property type="match status" value="2"/>
</dbReference>
<evidence type="ECO:0000256" key="1">
    <source>
        <dbReference type="SAM" id="MobiDB-lite"/>
    </source>
</evidence>
<organism evidence="3 4">
    <name type="scientific">Malassezia furfur</name>
    <name type="common">Pityriasis versicolor infection agent</name>
    <name type="synonym">Pityrosporum furfur</name>
    <dbReference type="NCBI Taxonomy" id="55194"/>
    <lineage>
        <taxon>Eukaryota</taxon>
        <taxon>Fungi</taxon>
        <taxon>Dikarya</taxon>
        <taxon>Basidiomycota</taxon>
        <taxon>Ustilaginomycotina</taxon>
        <taxon>Malasseziomycetes</taxon>
        <taxon>Malasseziales</taxon>
        <taxon>Malasseziaceae</taxon>
        <taxon>Malassezia</taxon>
    </lineage>
</organism>
<dbReference type="PANTHER" id="PTHR12390:SF0">
    <property type="entry name" value="UROPORPHYRINOGEN-III SYNTHASE"/>
    <property type="match status" value="1"/>
</dbReference>
<accession>A0ABY8EMG5</accession>
<feature type="compositionally biased region" description="Basic and acidic residues" evidence="1">
    <location>
        <begin position="400"/>
        <end position="409"/>
    </location>
</feature>
<feature type="domain" description="Tetrapyrrole biosynthesis uroporphyrinogen III synthase" evidence="2">
    <location>
        <begin position="337"/>
        <end position="408"/>
    </location>
</feature>
<dbReference type="GO" id="GO:0004852">
    <property type="term" value="F:uroporphyrinogen-III synthase activity"/>
    <property type="evidence" value="ECO:0007669"/>
    <property type="project" value="UniProtKB-EC"/>
</dbReference>
<dbReference type="CDD" id="cd06578">
    <property type="entry name" value="HemD"/>
    <property type="match status" value="1"/>
</dbReference>